<evidence type="ECO:0000256" key="1">
    <source>
        <dbReference type="SAM" id="MobiDB-lite"/>
    </source>
</evidence>
<dbReference type="Gene3D" id="3.40.50.300">
    <property type="entry name" value="P-loop containing nucleotide triphosphate hydrolases"/>
    <property type="match status" value="1"/>
</dbReference>
<accession>A0A6C0BGX7</accession>
<dbReference type="AlphaFoldDB" id="A0A6C0BGX7"/>
<dbReference type="InterPro" id="IPR027417">
    <property type="entry name" value="P-loop_NTPase"/>
</dbReference>
<protein>
    <submittedName>
        <fullName evidence="2">Uncharacterized protein</fullName>
    </submittedName>
</protein>
<proteinExistence type="predicted"/>
<organism evidence="2">
    <name type="scientific">viral metagenome</name>
    <dbReference type="NCBI Taxonomy" id="1070528"/>
    <lineage>
        <taxon>unclassified sequences</taxon>
        <taxon>metagenomes</taxon>
        <taxon>organismal metagenomes</taxon>
    </lineage>
</organism>
<dbReference type="EMBL" id="MN739162">
    <property type="protein sequence ID" value="QHS91587.1"/>
    <property type="molecule type" value="Genomic_DNA"/>
</dbReference>
<feature type="region of interest" description="Disordered" evidence="1">
    <location>
        <begin position="258"/>
        <end position="293"/>
    </location>
</feature>
<reference evidence="2" key="1">
    <citation type="journal article" date="2020" name="Nature">
        <title>Giant virus diversity and host interactions through global metagenomics.</title>
        <authorList>
            <person name="Schulz F."/>
            <person name="Roux S."/>
            <person name="Paez-Espino D."/>
            <person name="Jungbluth S."/>
            <person name="Walsh D.A."/>
            <person name="Denef V.J."/>
            <person name="McMahon K.D."/>
            <person name="Konstantinidis K.T."/>
            <person name="Eloe-Fadrosh E.A."/>
            <person name="Kyrpides N.C."/>
            <person name="Woyke T."/>
        </authorList>
    </citation>
    <scope>NUCLEOTIDE SEQUENCE</scope>
    <source>
        <strain evidence="2">GVMAG-M-3300013006-15</strain>
    </source>
</reference>
<evidence type="ECO:0000313" key="2">
    <source>
        <dbReference type="EMBL" id="QHS91587.1"/>
    </source>
</evidence>
<sequence>MSQPQQPQPQAADPNRKLLNLRLKKFDMSRIKARHVVVMIGKRETGKSYLVRDLLWHNQDVPVGTVISGTEGANQFYSRHIPSLFIHEEYSPMIIANMLKRQKLIANKISKDMERTGTTNVDPRTFLILDDCLFDTSWTRDKNIRYLFMNGRHVHALFIITMQYALGVPPALRTNVDFVFILRETIVSNRKRLYEQYAGMFPDFESFCQVMDQCTENFECLVIDNNAKSNKLQDQVYWYKAPPHADFKIGSPEIWAHSAANSKQTEEPAEDFDGRFGANGKKAKSAQIQVRKY</sequence>
<name>A0A6C0BGX7_9ZZZZ</name>